<dbReference type="Gene3D" id="3.30.70.270">
    <property type="match status" value="1"/>
</dbReference>
<feature type="domain" description="GGDEF" evidence="2">
    <location>
        <begin position="214"/>
        <end position="347"/>
    </location>
</feature>
<dbReference type="SUPFAM" id="SSF55073">
    <property type="entry name" value="Nucleotide cyclase"/>
    <property type="match status" value="1"/>
</dbReference>
<dbReference type="InterPro" id="IPR050706">
    <property type="entry name" value="Cyclic-di-GMP_PDE-like"/>
</dbReference>
<reference evidence="3 4" key="1">
    <citation type="journal article" date="2015" name="Int. J. Syst. Evol. Microbiol.">
        <title>Halomonas salicampi sp. nov., a halotolerant and alkalitolerant bacterium isolated from a saltern soil.</title>
        <authorList>
            <person name="Lee J.C."/>
            <person name="Kim Y.S."/>
            <person name="Yun B.S."/>
            <person name="Whang K.S."/>
        </authorList>
    </citation>
    <scope>NUCLEOTIDE SEQUENCE [LARGE SCALE GENOMIC DNA]</scope>
    <source>
        <strain evidence="3 4">BH103</strain>
    </source>
</reference>
<dbReference type="InterPro" id="IPR043128">
    <property type="entry name" value="Rev_trsase/Diguanyl_cyclase"/>
</dbReference>
<dbReference type="SUPFAM" id="SSF141868">
    <property type="entry name" value="EAL domain-like"/>
    <property type="match status" value="1"/>
</dbReference>
<proteinExistence type="predicted"/>
<dbReference type="SMART" id="SM00052">
    <property type="entry name" value="EAL"/>
    <property type="match status" value="1"/>
</dbReference>
<dbReference type="SMART" id="SM00065">
    <property type="entry name" value="GAF"/>
    <property type="match status" value="1"/>
</dbReference>
<dbReference type="PANTHER" id="PTHR33121:SF19">
    <property type="entry name" value="CYCLIC DI-GMP PHOSPHODIESTERASE PA2567"/>
    <property type="match status" value="1"/>
</dbReference>
<evidence type="ECO:0000259" key="2">
    <source>
        <dbReference type="PROSITE" id="PS50887"/>
    </source>
</evidence>
<sequence>MNQPNVIAAQPLDKNQPFDERERLAELHSLGILDTPPEEYFDRYTRLVAEIFKVPMAAVTLIDDDRQWIKSSVGLEVNETPLEESFCVHALETDMLEVPDTLEDDFFCHHPSVVGSPSLRFYMGTVLRGPTGQPLGTLCIMDTHSRYLTRVQRAWLQTFGNLVEELIHHGHAITAARQQNSQRGQRNTRTGLPDETLFGDSLTHLLNLSNKEERYLAVLHLRLNKLDEITRINGRRVRDAIVNCLAKRLTAPDIKVLAAGHLSMARFGAVVPLNALRDLFDVITPIVNKLSHPIEVDETTIRPDIDVGISLSPLDGLTPEDLLERAHAALNGPRSHHGVHVFSHEAEEISLRCHTIEQRLEQALIDNRLIKHYQPLVTADGSRIVGFEALARWEDQKLGQVSPGEFVPVAEKNARLSRRMTDWSLRTVCERAPHWPLQPCDAPLRMAINIPAAQFYQEGFVDRVLSTLEAHRVAPERLTLELTEESLLSHVDQAIQTMRVLRSHNIAVALDDFGTGYSSLSYLKNLPLDTLKIDKSFIDDVPHDSRAVDLVDGIIRIARGLGLKTVAEGVEHEAQRALLHQLGCDVIQGYLFSRPLLADDALALLKSWPRSL</sequence>
<dbReference type="SMART" id="SM00267">
    <property type="entry name" value="GGDEF"/>
    <property type="match status" value="1"/>
</dbReference>
<dbReference type="PANTHER" id="PTHR33121">
    <property type="entry name" value="CYCLIC DI-GMP PHOSPHODIESTERASE PDEF"/>
    <property type="match status" value="1"/>
</dbReference>
<feature type="domain" description="EAL" evidence="1">
    <location>
        <begin position="353"/>
        <end position="609"/>
    </location>
</feature>
<keyword evidence="4" id="KW-1185">Reference proteome</keyword>
<evidence type="ECO:0000259" key="1">
    <source>
        <dbReference type="PROSITE" id="PS50883"/>
    </source>
</evidence>
<dbReference type="PROSITE" id="PS50883">
    <property type="entry name" value="EAL"/>
    <property type="match status" value="1"/>
</dbReference>
<dbReference type="Gene3D" id="3.30.450.40">
    <property type="match status" value="1"/>
</dbReference>
<dbReference type="InterPro" id="IPR029787">
    <property type="entry name" value="Nucleotide_cyclase"/>
</dbReference>
<dbReference type="EMBL" id="JACCDF010000014">
    <property type="protein sequence ID" value="NYS62036.1"/>
    <property type="molecule type" value="Genomic_DNA"/>
</dbReference>
<dbReference type="GO" id="GO:0071111">
    <property type="term" value="F:cyclic-guanylate-specific phosphodiesterase activity"/>
    <property type="evidence" value="ECO:0007669"/>
    <property type="project" value="InterPro"/>
</dbReference>
<dbReference type="AlphaFoldDB" id="A0A7Z0LN56"/>
<protein>
    <submittedName>
        <fullName evidence="3">Sensor domain-containing phosphodiesterase</fullName>
    </submittedName>
</protein>
<dbReference type="Pfam" id="PF01590">
    <property type="entry name" value="GAF"/>
    <property type="match status" value="1"/>
</dbReference>
<comment type="caution">
    <text evidence="3">The sequence shown here is derived from an EMBL/GenBank/DDBJ whole genome shotgun (WGS) entry which is preliminary data.</text>
</comment>
<evidence type="ECO:0000313" key="4">
    <source>
        <dbReference type="Proteomes" id="UP000586119"/>
    </source>
</evidence>
<dbReference type="RefSeq" id="WP_179931296.1">
    <property type="nucleotide sequence ID" value="NZ_JACCDF010000014.1"/>
</dbReference>
<dbReference type="InterPro" id="IPR003018">
    <property type="entry name" value="GAF"/>
</dbReference>
<organism evidence="3 4">
    <name type="scientific">Vreelandella salicampi</name>
    <dbReference type="NCBI Taxonomy" id="1449798"/>
    <lineage>
        <taxon>Bacteria</taxon>
        <taxon>Pseudomonadati</taxon>
        <taxon>Pseudomonadota</taxon>
        <taxon>Gammaproteobacteria</taxon>
        <taxon>Oceanospirillales</taxon>
        <taxon>Halomonadaceae</taxon>
        <taxon>Vreelandella</taxon>
    </lineage>
</organism>
<accession>A0A7Z0LN56</accession>
<dbReference type="Gene3D" id="3.20.20.450">
    <property type="entry name" value="EAL domain"/>
    <property type="match status" value="1"/>
</dbReference>
<dbReference type="CDD" id="cd01948">
    <property type="entry name" value="EAL"/>
    <property type="match status" value="1"/>
</dbReference>
<dbReference type="InterPro" id="IPR029016">
    <property type="entry name" value="GAF-like_dom_sf"/>
</dbReference>
<dbReference type="Proteomes" id="UP000586119">
    <property type="component" value="Unassembled WGS sequence"/>
</dbReference>
<dbReference type="InterPro" id="IPR035919">
    <property type="entry name" value="EAL_sf"/>
</dbReference>
<dbReference type="SUPFAM" id="SSF55781">
    <property type="entry name" value="GAF domain-like"/>
    <property type="match status" value="1"/>
</dbReference>
<dbReference type="Pfam" id="PF00563">
    <property type="entry name" value="EAL"/>
    <property type="match status" value="1"/>
</dbReference>
<dbReference type="PROSITE" id="PS50887">
    <property type="entry name" value="GGDEF"/>
    <property type="match status" value="1"/>
</dbReference>
<dbReference type="InterPro" id="IPR000160">
    <property type="entry name" value="GGDEF_dom"/>
</dbReference>
<gene>
    <name evidence="3" type="ORF">HZS81_14860</name>
</gene>
<name>A0A7Z0LN56_9GAMM</name>
<dbReference type="InterPro" id="IPR001633">
    <property type="entry name" value="EAL_dom"/>
</dbReference>
<evidence type="ECO:0000313" key="3">
    <source>
        <dbReference type="EMBL" id="NYS62036.1"/>
    </source>
</evidence>
<dbReference type="Pfam" id="PF00990">
    <property type="entry name" value="GGDEF"/>
    <property type="match status" value="1"/>
</dbReference>